<accession>A0A7W8EIE9</accession>
<dbReference type="PANTHER" id="PTHR24421">
    <property type="entry name" value="NITRATE/NITRITE SENSOR PROTEIN NARX-RELATED"/>
    <property type="match status" value="1"/>
</dbReference>
<dbReference type="Pfam" id="PF02518">
    <property type="entry name" value="HATPase_c"/>
    <property type="match status" value="1"/>
</dbReference>
<dbReference type="GO" id="GO:0005524">
    <property type="term" value="F:ATP binding"/>
    <property type="evidence" value="ECO:0007669"/>
    <property type="project" value="UniProtKB-KW"/>
</dbReference>
<dbReference type="GO" id="GO:0000155">
    <property type="term" value="F:phosphorelay sensor kinase activity"/>
    <property type="evidence" value="ECO:0007669"/>
    <property type="project" value="InterPro"/>
</dbReference>
<dbReference type="PANTHER" id="PTHR24421:SF10">
    <property type="entry name" value="NITRATE_NITRITE SENSOR PROTEIN NARQ"/>
    <property type="match status" value="1"/>
</dbReference>
<proteinExistence type="predicted"/>
<feature type="transmembrane region" description="Helical" evidence="9">
    <location>
        <begin position="12"/>
        <end position="29"/>
    </location>
</feature>
<dbReference type="GO" id="GO:0046983">
    <property type="term" value="F:protein dimerization activity"/>
    <property type="evidence" value="ECO:0007669"/>
    <property type="project" value="InterPro"/>
</dbReference>
<feature type="transmembrane region" description="Helical" evidence="9">
    <location>
        <begin position="125"/>
        <end position="143"/>
    </location>
</feature>
<evidence type="ECO:0000256" key="9">
    <source>
        <dbReference type="SAM" id="Phobius"/>
    </source>
</evidence>
<dbReference type="EC" id="2.7.13.3" evidence="2"/>
<keyword evidence="4" id="KW-0808">Transferase</keyword>
<dbReference type="Gene3D" id="1.20.5.1930">
    <property type="match status" value="1"/>
</dbReference>
<dbReference type="InterPro" id="IPR011712">
    <property type="entry name" value="Sig_transdc_His_kin_sub3_dim/P"/>
</dbReference>
<feature type="transmembrane region" description="Helical" evidence="9">
    <location>
        <begin position="101"/>
        <end position="119"/>
    </location>
</feature>
<evidence type="ECO:0000259" key="10">
    <source>
        <dbReference type="SMART" id="SM00387"/>
    </source>
</evidence>
<evidence type="ECO:0000256" key="2">
    <source>
        <dbReference type="ARBA" id="ARBA00012438"/>
    </source>
</evidence>
<comment type="catalytic activity">
    <reaction evidence="1">
        <text>ATP + protein L-histidine = ADP + protein N-phospho-L-histidine.</text>
        <dbReference type="EC" id="2.7.13.3"/>
    </reaction>
</comment>
<dbReference type="GO" id="GO:0016020">
    <property type="term" value="C:membrane"/>
    <property type="evidence" value="ECO:0007669"/>
    <property type="project" value="InterPro"/>
</dbReference>
<feature type="transmembrane region" description="Helical" evidence="9">
    <location>
        <begin position="35"/>
        <end position="54"/>
    </location>
</feature>
<evidence type="ECO:0000256" key="1">
    <source>
        <dbReference type="ARBA" id="ARBA00000085"/>
    </source>
</evidence>
<keyword evidence="9" id="KW-0472">Membrane</keyword>
<evidence type="ECO:0000313" key="12">
    <source>
        <dbReference type="Proteomes" id="UP000568380"/>
    </source>
</evidence>
<keyword evidence="6 11" id="KW-0418">Kinase</keyword>
<evidence type="ECO:0000256" key="4">
    <source>
        <dbReference type="ARBA" id="ARBA00022679"/>
    </source>
</evidence>
<keyword evidence="7" id="KW-0067">ATP-binding</keyword>
<name>A0A7W8EIE9_9ACTN</name>
<dbReference type="CDD" id="cd16917">
    <property type="entry name" value="HATPase_UhpB-NarQ-NarX-like"/>
    <property type="match status" value="1"/>
</dbReference>
<evidence type="ECO:0000256" key="6">
    <source>
        <dbReference type="ARBA" id="ARBA00022777"/>
    </source>
</evidence>
<keyword evidence="9" id="KW-1133">Transmembrane helix</keyword>
<comment type="caution">
    <text evidence="11">The sequence shown here is derived from an EMBL/GenBank/DDBJ whole genome shotgun (WGS) entry which is preliminary data.</text>
</comment>
<dbReference type="AlphaFoldDB" id="A0A7W8EIE9"/>
<dbReference type="RefSeq" id="WP_184966933.1">
    <property type="nucleotide sequence ID" value="NZ_JACHIN010000008.1"/>
</dbReference>
<reference evidence="11 12" key="1">
    <citation type="submission" date="2020-08" db="EMBL/GenBank/DDBJ databases">
        <title>Genomic Encyclopedia of Type Strains, Phase IV (KMG-IV): sequencing the most valuable type-strain genomes for metagenomic binning, comparative biology and taxonomic classification.</title>
        <authorList>
            <person name="Goeker M."/>
        </authorList>
    </citation>
    <scope>NUCLEOTIDE SEQUENCE [LARGE SCALE GENOMIC DNA]</scope>
    <source>
        <strain evidence="11 12">DSM 45385</strain>
    </source>
</reference>
<dbReference type="InterPro" id="IPR003594">
    <property type="entry name" value="HATPase_dom"/>
</dbReference>
<keyword evidence="3" id="KW-0597">Phosphoprotein</keyword>
<dbReference type="EMBL" id="JACHIN010000008">
    <property type="protein sequence ID" value="MBB5080441.1"/>
    <property type="molecule type" value="Genomic_DNA"/>
</dbReference>
<gene>
    <name evidence="11" type="ORF">HNR40_005928</name>
</gene>
<keyword evidence="8" id="KW-0902">Two-component regulatory system</keyword>
<organism evidence="11 12">
    <name type="scientific">Nonomuraea endophytica</name>
    <dbReference type="NCBI Taxonomy" id="714136"/>
    <lineage>
        <taxon>Bacteria</taxon>
        <taxon>Bacillati</taxon>
        <taxon>Actinomycetota</taxon>
        <taxon>Actinomycetes</taxon>
        <taxon>Streptosporangiales</taxon>
        <taxon>Streptosporangiaceae</taxon>
        <taxon>Nonomuraea</taxon>
    </lineage>
</organism>
<keyword evidence="5" id="KW-0547">Nucleotide-binding</keyword>
<evidence type="ECO:0000256" key="7">
    <source>
        <dbReference type="ARBA" id="ARBA00022840"/>
    </source>
</evidence>
<keyword evidence="9" id="KW-0812">Transmembrane</keyword>
<dbReference type="SMART" id="SM00387">
    <property type="entry name" value="HATPase_c"/>
    <property type="match status" value="1"/>
</dbReference>
<dbReference type="InterPro" id="IPR050482">
    <property type="entry name" value="Sensor_HK_TwoCompSys"/>
</dbReference>
<dbReference type="Proteomes" id="UP000568380">
    <property type="component" value="Unassembled WGS sequence"/>
</dbReference>
<feature type="domain" description="Histidine kinase/HSP90-like ATPase" evidence="10">
    <location>
        <begin position="287"/>
        <end position="376"/>
    </location>
</feature>
<evidence type="ECO:0000256" key="3">
    <source>
        <dbReference type="ARBA" id="ARBA00022553"/>
    </source>
</evidence>
<sequence>MIRRIPMDVAQVVAVIAVTIVGTVFIARESPPGPLPLWLGFVLLTAMSLPLLLLQRAPAMAVAAVVAGALVYQGLDFPGGASTIPPSIALFTVMSAGYRRLGGAGALVWLAGTLMLGWFGTRPPGVQGTVWFVTWLAAILILGEMSRNRREQLIAERERVAQAEHAREEEARRRVTEERLRIARELHDLLAHSISVINLQAGVSEHLIDRDPEQARRALGDIRRVSKEVLVELRGALGVLRDVDEGEEPLAPAPGMDRLPELVRRARSGGVEVDLTLPADCPALPKSVDLAVYRIVQEALTNIIKHAGAARAEVSVRCSGGELLVEVRDDGVGGTPGEGNGLVGMRERAVSLNGAFDAGPAPGGGFLVAARLPVRGLAA</sequence>
<dbReference type="SUPFAM" id="SSF55874">
    <property type="entry name" value="ATPase domain of HSP90 chaperone/DNA topoisomerase II/histidine kinase"/>
    <property type="match status" value="1"/>
</dbReference>
<evidence type="ECO:0000256" key="5">
    <source>
        <dbReference type="ARBA" id="ARBA00022741"/>
    </source>
</evidence>
<evidence type="ECO:0000256" key="8">
    <source>
        <dbReference type="ARBA" id="ARBA00023012"/>
    </source>
</evidence>
<dbReference type="Pfam" id="PF07730">
    <property type="entry name" value="HisKA_3"/>
    <property type="match status" value="1"/>
</dbReference>
<dbReference type="Gene3D" id="3.30.565.10">
    <property type="entry name" value="Histidine kinase-like ATPase, C-terminal domain"/>
    <property type="match status" value="1"/>
</dbReference>
<evidence type="ECO:0000313" key="11">
    <source>
        <dbReference type="EMBL" id="MBB5080441.1"/>
    </source>
</evidence>
<dbReference type="InterPro" id="IPR036890">
    <property type="entry name" value="HATPase_C_sf"/>
</dbReference>
<keyword evidence="12" id="KW-1185">Reference proteome</keyword>
<protein>
    <recommendedName>
        <fullName evidence="2">histidine kinase</fullName>
        <ecNumber evidence="2">2.7.13.3</ecNumber>
    </recommendedName>
</protein>